<keyword evidence="6" id="KW-0472">Membrane</keyword>
<evidence type="ECO:0000256" key="1">
    <source>
        <dbReference type="ARBA" id="ARBA00004442"/>
    </source>
</evidence>
<dbReference type="AlphaFoldDB" id="A0A917MYU4"/>
<dbReference type="Gene3D" id="1.20.1600.10">
    <property type="entry name" value="Outer membrane efflux proteins (OEP)"/>
    <property type="match status" value="1"/>
</dbReference>
<dbReference type="SUPFAM" id="SSF56954">
    <property type="entry name" value="Outer membrane efflux proteins (OEP)"/>
    <property type="match status" value="1"/>
</dbReference>
<evidence type="ECO:0000256" key="3">
    <source>
        <dbReference type="ARBA" id="ARBA00022448"/>
    </source>
</evidence>
<reference evidence="9" key="2">
    <citation type="submission" date="2020-09" db="EMBL/GenBank/DDBJ databases">
        <authorList>
            <person name="Sun Q."/>
            <person name="Zhou Y."/>
        </authorList>
    </citation>
    <scope>NUCLEOTIDE SEQUENCE</scope>
    <source>
        <strain evidence="9">CGMCC 1.15290</strain>
    </source>
</reference>
<accession>A0A917MYU4</accession>
<keyword evidence="7" id="KW-0998">Cell outer membrane</keyword>
<evidence type="ECO:0000256" key="5">
    <source>
        <dbReference type="ARBA" id="ARBA00022692"/>
    </source>
</evidence>
<keyword evidence="3" id="KW-0813">Transport</keyword>
<keyword evidence="10" id="KW-1185">Reference proteome</keyword>
<feature type="signal peptide" evidence="8">
    <location>
        <begin position="1"/>
        <end position="23"/>
    </location>
</feature>
<dbReference type="Pfam" id="PF02321">
    <property type="entry name" value="OEP"/>
    <property type="match status" value="2"/>
</dbReference>
<keyword evidence="5" id="KW-0812">Transmembrane</keyword>
<evidence type="ECO:0000256" key="7">
    <source>
        <dbReference type="ARBA" id="ARBA00023237"/>
    </source>
</evidence>
<sequence>MSIRRSTVILSSFLSLYCGIVTAQASGDTGRLSLQQCVEIAIKNNADVQRKGLQRESAHLNWTQSKEYLLPTLNADAYHGSNQGRSINPYTNTYIDQQLTYANYSVYSNLTLFQGLSLQNAIKQNRQNFNAASYEEQQQKELLTLNVIMAYLQVLTNEDLLALSYQQQEVSTRQVERLDIRNADSAADPKELYDLKGQLANDQLSVVNTQNSLENARLSLAQLMNIPYTPLLAFQRMSTGSNSQLLYDASAAEVFKNAEANLAMVKAADLRKASAETAIQVQKGRGYPTVFLNGSLATNYSSAGTLQNLVRTTEAAGNSYVDYNGTKLPVIEQYNEYKASRIPYGTQLNNNLNNSISIGVTIPILNSFQNKNRIAQARITAKDAAITANTVRIQLQQSVEQAYFNMTAAQNKYKVLQQQLAAFKESFRVAEVKFNAGAINSVDYVVAKNNYDRSNINMVVAGYDLLIRIKLLDYYQGKPLW</sequence>
<evidence type="ECO:0000256" key="4">
    <source>
        <dbReference type="ARBA" id="ARBA00022452"/>
    </source>
</evidence>
<dbReference type="InterPro" id="IPR051906">
    <property type="entry name" value="TolC-like"/>
</dbReference>
<dbReference type="RefSeq" id="WP_188958014.1">
    <property type="nucleotide sequence ID" value="NZ_BMIB01000006.1"/>
</dbReference>
<dbReference type="GO" id="GO:0015562">
    <property type="term" value="F:efflux transmembrane transporter activity"/>
    <property type="evidence" value="ECO:0007669"/>
    <property type="project" value="InterPro"/>
</dbReference>
<protein>
    <recommendedName>
        <fullName evidence="11">Outer membrane protein</fullName>
    </recommendedName>
</protein>
<dbReference type="PANTHER" id="PTHR30026:SF20">
    <property type="entry name" value="OUTER MEMBRANE PROTEIN TOLC"/>
    <property type="match status" value="1"/>
</dbReference>
<evidence type="ECO:0000256" key="2">
    <source>
        <dbReference type="ARBA" id="ARBA00007613"/>
    </source>
</evidence>
<keyword evidence="4" id="KW-1134">Transmembrane beta strand</keyword>
<keyword evidence="8" id="KW-0732">Signal</keyword>
<evidence type="ECO:0000256" key="8">
    <source>
        <dbReference type="SAM" id="SignalP"/>
    </source>
</evidence>
<name>A0A917MYU4_9BACT</name>
<dbReference type="EMBL" id="BMIB01000006">
    <property type="protein sequence ID" value="GGH80522.1"/>
    <property type="molecule type" value="Genomic_DNA"/>
</dbReference>
<comment type="subcellular location">
    <subcellularLocation>
        <location evidence="1">Cell outer membrane</location>
    </subcellularLocation>
</comment>
<reference evidence="9" key="1">
    <citation type="journal article" date="2014" name="Int. J. Syst. Evol. Microbiol.">
        <title>Complete genome sequence of Corynebacterium casei LMG S-19264T (=DSM 44701T), isolated from a smear-ripened cheese.</title>
        <authorList>
            <consortium name="US DOE Joint Genome Institute (JGI-PGF)"/>
            <person name="Walter F."/>
            <person name="Albersmeier A."/>
            <person name="Kalinowski J."/>
            <person name="Ruckert C."/>
        </authorList>
    </citation>
    <scope>NUCLEOTIDE SEQUENCE</scope>
    <source>
        <strain evidence="9">CGMCC 1.15290</strain>
    </source>
</reference>
<dbReference type="PANTHER" id="PTHR30026">
    <property type="entry name" value="OUTER MEMBRANE PROTEIN TOLC"/>
    <property type="match status" value="1"/>
</dbReference>
<dbReference type="Proteomes" id="UP000627292">
    <property type="component" value="Unassembled WGS sequence"/>
</dbReference>
<gene>
    <name evidence="9" type="ORF">GCM10011379_51510</name>
</gene>
<evidence type="ECO:0000313" key="10">
    <source>
        <dbReference type="Proteomes" id="UP000627292"/>
    </source>
</evidence>
<comment type="similarity">
    <text evidence="2">Belongs to the outer membrane factor (OMF) (TC 1.B.17) family.</text>
</comment>
<organism evidence="9 10">
    <name type="scientific">Filimonas zeae</name>
    <dbReference type="NCBI Taxonomy" id="1737353"/>
    <lineage>
        <taxon>Bacteria</taxon>
        <taxon>Pseudomonadati</taxon>
        <taxon>Bacteroidota</taxon>
        <taxon>Chitinophagia</taxon>
        <taxon>Chitinophagales</taxon>
        <taxon>Chitinophagaceae</taxon>
        <taxon>Filimonas</taxon>
    </lineage>
</organism>
<feature type="chain" id="PRO_5037939752" description="Outer membrane protein" evidence="8">
    <location>
        <begin position="24"/>
        <end position="481"/>
    </location>
</feature>
<comment type="caution">
    <text evidence="9">The sequence shown here is derived from an EMBL/GenBank/DDBJ whole genome shotgun (WGS) entry which is preliminary data.</text>
</comment>
<dbReference type="InterPro" id="IPR003423">
    <property type="entry name" value="OMP_efflux"/>
</dbReference>
<dbReference type="GO" id="GO:0009279">
    <property type="term" value="C:cell outer membrane"/>
    <property type="evidence" value="ECO:0007669"/>
    <property type="project" value="UniProtKB-SubCell"/>
</dbReference>
<proteinExistence type="inferred from homology"/>
<dbReference type="GO" id="GO:0015288">
    <property type="term" value="F:porin activity"/>
    <property type="evidence" value="ECO:0007669"/>
    <property type="project" value="TreeGrafter"/>
</dbReference>
<evidence type="ECO:0000313" key="9">
    <source>
        <dbReference type="EMBL" id="GGH80522.1"/>
    </source>
</evidence>
<evidence type="ECO:0008006" key="11">
    <source>
        <dbReference type="Google" id="ProtNLM"/>
    </source>
</evidence>
<evidence type="ECO:0000256" key="6">
    <source>
        <dbReference type="ARBA" id="ARBA00023136"/>
    </source>
</evidence>
<dbReference type="GO" id="GO:1990281">
    <property type="term" value="C:efflux pump complex"/>
    <property type="evidence" value="ECO:0007669"/>
    <property type="project" value="TreeGrafter"/>
</dbReference>